<feature type="transmembrane region" description="Helical" evidence="1">
    <location>
        <begin position="199"/>
        <end position="220"/>
    </location>
</feature>
<dbReference type="EMBL" id="CP136864">
    <property type="protein sequence ID" value="WOJ94287.1"/>
    <property type="molecule type" value="Genomic_DNA"/>
</dbReference>
<protein>
    <submittedName>
        <fullName evidence="3">PEP-CTERM sorting domain-containing protein</fullName>
    </submittedName>
</protein>
<feature type="chain" id="PRO_5047195758" evidence="2">
    <location>
        <begin position="22"/>
        <end position="235"/>
    </location>
</feature>
<evidence type="ECO:0000256" key="1">
    <source>
        <dbReference type="SAM" id="Phobius"/>
    </source>
</evidence>
<accession>A0ABZ0I474</accession>
<gene>
    <name evidence="3" type="ORF">R0135_03770</name>
</gene>
<dbReference type="NCBIfam" id="TIGR02595">
    <property type="entry name" value="PEP_CTERM"/>
    <property type="match status" value="1"/>
</dbReference>
<feature type="signal peptide" evidence="2">
    <location>
        <begin position="1"/>
        <end position="21"/>
    </location>
</feature>
<sequence>MKSLFKTTALTVFAAMGANSAATFAIPIESVITGADMTGIEVEVAFLGGGSETAVWGATSTDASVPEGEGFAGAAAGTGWSLSQQGFTLGGNSLIDNSVLGLWSFSNFSTSIFSGFQVRGLPGSIVFDILGPVGPEGTPGSDIGRAFLADPLFPGISDVSYSYSDPFSGPDLFSTLDVSFAQGFAPQSQLSFLADTDSVAAVPVPATLLSMALGLGLLLVDRRRRVTPANTNAQA</sequence>
<keyword evidence="1" id="KW-0472">Membrane</keyword>
<dbReference type="InterPro" id="IPR013424">
    <property type="entry name" value="Ice-binding_C"/>
</dbReference>
<keyword evidence="2" id="KW-0732">Signal</keyword>
<evidence type="ECO:0000313" key="3">
    <source>
        <dbReference type="EMBL" id="WOJ94287.1"/>
    </source>
</evidence>
<keyword evidence="1" id="KW-1133">Transmembrane helix</keyword>
<keyword evidence="4" id="KW-1185">Reference proteome</keyword>
<name>A0ABZ0I474_9GAMM</name>
<dbReference type="RefSeq" id="WP_407348922.1">
    <property type="nucleotide sequence ID" value="NZ_CP136864.1"/>
</dbReference>
<evidence type="ECO:0000256" key="2">
    <source>
        <dbReference type="SAM" id="SignalP"/>
    </source>
</evidence>
<reference evidence="3 4" key="1">
    <citation type="submission" date="2023-10" db="EMBL/GenBank/DDBJ databases">
        <title>Two novel species belonging to the OM43/NOR5 clade.</title>
        <authorList>
            <person name="Park M."/>
        </authorList>
    </citation>
    <scope>NUCLEOTIDE SEQUENCE [LARGE SCALE GENOMIC DNA]</scope>
    <source>
        <strain evidence="3 4">IMCC43200</strain>
    </source>
</reference>
<proteinExistence type="predicted"/>
<dbReference type="Proteomes" id="UP001626537">
    <property type="component" value="Chromosome"/>
</dbReference>
<keyword evidence="1" id="KW-0812">Transmembrane</keyword>
<evidence type="ECO:0000313" key="4">
    <source>
        <dbReference type="Proteomes" id="UP001626537"/>
    </source>
</evidence>
<organism evidence="3 4">
    <name type="scientific">Congregibacter variabilis</name>
    <dbReference type="NCBI Taxonomy" id="3081200"/>
    <lineage>
        <taxon>Bacteria</taxon>
        <taxon>Pseudomonadati</taxon>
        <taxon>Pseudomonadota</taxon>
        <taxon>Gammaproteobacteria</taxon>
        <taxon>Cellvibrionales</taxon>
        <taxon>Halieaceae</taxon>
        <taxon>Congregibacter</taxon>
    </lineage>
</organism>